<feature type="region of interest" description="Disordered" evidence="1">
    <location>
        <begin position="1"/>
        <end position="21"/>
    </location>
</feature>
<evidence type="ECO:0000313" key="2">
    <source>
        <dbReference type="EMBL" id="MPC60213.1"/>
    </source>
</evidence>
<dbReference type="EMBL" id="VSRR010017292">
    <property type="protein sequence ID" value="MPC60213.1"/>
    <property type="molecule type" value="Genomic_DNA"/>
</dbReference>
<dbReference type="Proteomes" id="UP000324222">
    <property type="component" value="Unassembled WGS sequence"/>
</dbReference>
<keyword evidence="3" id="KW-1185">Reference proteome</keyword>
<sequence length="80" mass="9164">MVSRGEAAPKQGYGSPVRTGRCSRVLQPCSRRSSANHSSYDDKTLLRSLLLLQFFLRTRRCEMSPSTRHYLPLSFHFTCI</sequence>
<protein>
    <submittedName>
        <fullName evidence="2">Uncharacterized protein</fullName>
    </submittedName>
</protein>
<organism evidence="2 3">
    <name type="scientific">Portunus trituberculatus</name>
    <name type="common">Swimming crab</name>
    <name type="synonym">Neptunus trituberculatus</name>
    <dbReference type="NCBI Taxonomy" id="210409"/>
    <lineage>
        <taxon>Eukaryota</taxon>
        <taxon>Metazoa</taxon>
        <taxon>Ecdysozoa</taxon>
        <taxon>Arthropoda</taxon>
        <taxon>Crustacea</taxon>
        <taxon>Multicrustacea</taxon>
        <taxon>Malacostraca</taxon>
        <taxon>Eumalacostraca</taxon>
        <taxon>Eucarida</taxon>
        <taxon>Decapoda</taxon>
        <taxon>Pleocyemata</taxon>
        <taxon>Brachyura</taxon>
        <taxon>Eubrachyura</taxon>
        <taxon>Portunoidea</taxon>
        <taxon>Portunidae</taxon>
        <taxon>Portuninae</taxon>
        <taxon>Portunus</taxon>
    </lineage>
</organism>
<gene>
    <name evidence="2" type="ORF">E2C01_054252</name>
</gene>
<evidence type="ECO:0000313" key="3">
    <source>
        <dbReference type="Proteomes" id="UP000324222"/>
    </source>
</evidence>
<accession>A0A5B7GRH7</accession>
<dbReference type="AlphaFoldDB" id="A0A5B7GRH7"/>
<evidence type="ECO:0000256" key="1">
    <source>
        <dbReference type="SAM" id="MobiDB-lite"/>
    </source>
</evidence>
<reference evidence="2 3" key="1">
    <citation type="submission" date="2019-05" db="EMBL/GenBank/DDBJ databases">
        <title>Another draft genome of Portunus trituberculatus and its Hox gene families provides insights of decapod evolution.</title>
        <authorList>
            <person name="Jeong J.-H."/>
            <person name="Song I."/>
            <person name="Kim S."/>
            <person name="Choi T."/>
            <person name="Kim D."/>
            <person name="Ryu S."/>
            <person name="Kim W."/>
        </authorList>
    </citation>
    <scope>NUCLEOTIDE SEQUENCE [LARGE SCALE GENOMIC DNA]</scope>
    <source>
        <tissue evidence="2">Muscle</tissue>
    </source>
</reference>
<name>A0A5B7GRH7_PORTR</name>
<proteinExistence type="predicted"/>
<comment type="caution">
    <text evidence="2">The sequence shown here is derived from an EMBL/GenBank/DDBJ whole genome shotgun (WGS) entry which is preliminary data.</text>
</comment>